<dbReference type="AlphaFoldDB" id="A0A940XTK8"/>
<sequence>MAKYTLASYAVRIRRNRETEYLPLDDFDRCGGDLLKEIYGFLLSLQERPYEITSKERSLECQEIHKDNRSLNFKLGYGSYGAQSRIRDRSSGQVVFQKEEDHIDLTDLRNFVIVPHNSTSGLLFTERFQGNGVIAVLSEAFKKAFAAKHSGYTLEINNMTSEAAFGTYLASGEIKAIRLVRQAIPHDVAEVLGMGSTERDLGSIEVVMRPPRLGAFGKQKIESAFSGDTDVSSMLEWRGVEYREMKVVVKIAGSMRTLSVSSGTTPAMLYDLDSELQRDGLPEMTDSWVYSKARDLAEDIAQTMGMSTEAMRRGFDWPELWDRYRLEAPVDPHD</sequence>
<reference evidence="1 2" key="1">
    <citation type="submission" date="2021-04" db="EMBL/GenBank/DDBJ databases">
        <authorList>
            <person name="Tang X."/>
            <person name="Zhou X."/>
            <person name="Chen X."/>
            <person name="Cernava T."/>
            <person name="Zhang C."/>
        </authorList>
    </citation>
    <scope>NUCLEOTIDE SEQUENCE [LARGE SCALE GENOMIC DNA]</scope>
    <source>
        <strain evidence="1 2">BH-SS-21</strain>
    </source>
</reference>
<comment type="caution">
    <text evidence="1">The sequence shown here is derived from an EMBL/GenBank/DDBJ whole genome shotgun (WGS) entry which is preliminary data.</text>
</comment>
<dbReference type="RefSeq" id="WP_210883000.1">
    <property type="nucleotide sequence ID" value="NZ_JAGPYQ010000001.1"/>
</dbReference>
<protein>
    <submittedName>
        <fullName evidence="1">Uncharacterized protein</fullName>
    </submittedName>
</protein>
<keyword evidence="2" id="KW-1185">Reference proteome</keyword>
<accession>A0A940XTK8</accession>
<organism evidence="1 2">
    <name type="scientific">Streptomyces liliiviolaceus</name>
    <dbReference type="NCBI Taxonomy" id="2823109"/>
    <lineage>
        <taxon>Bacteria</taxon>
        <taxon>Bacillati</taxon>
        <taxon>Actinomycetota</taxon>
        <taxon>Actinomycetes</taxon>
        <taxon>Kitasatosporales</taxon>
        <taxon>Streptomycetaceae</taxon>
        <taxon>Streptomyces</taxon>
    </lineage>
</organism>
<gene>
    <name evidence="1" type="ORF">J8N05_14105</name>
</gene>
<dbReference type="EMBL" id="JAGPYQ010000001">
    <property type="protein sequence ID" value="MBQ0849338.1"/>
    <property type="molecule type" value="Genomic_DNA"/>
</dbReference>
<dbReference type="Proteomes" id="UP000677413">
    <property type="component" value="Unassembled WGS sequence"/>
</dbReference>
<name>A0A940XTK8_9ACTN</name>
<evidence type="ECO:0000313" key="2">
    <source>
        <dbReference type="Proteomes" id="UP000677413"/>
    </source>
</evidence>
<proteinExistence type="predicted"/>
<evidence type="ECO:0000313" key="1">
    <source>
        <dbReference type="EMBL" id="MBQ0849338.1"/>
    </source>
</evidence>